<dbReference type="InterPro" id="IPR043502">
    <property type="entry name" value="DNA/RNA_pol_sf"/>
</dbReference>
<dbReference type="SUPFAM" id="SSF56672">
    <property type="entry name" value="DNA/RNA polymerases"/>
    <property type="match status" value="1"/>
</dbReference>
<dbReference type="PANTHER" id="PTHR35046">
    <property type="entry name" value="ZINC KNUCKLE (CCHC-TYPE) FAMILY PROTEIN"/>
    <property type="match status" value="1"/>
</dbReference>
<feature type="compositionally biased region" description="Basic residues" evidence="2">
    <location>
        <begin position="216"/>
        <end position="235"/>
    </location>
</feature>
<dbReference type="SMART" id="SM00343">
    <property type="entry name" value="ZnF_C2HC"/>
    <property type="match status" value="1"/>
</dbReference>
<dbReference type="InterPro" id="IPR001878">
    <property type="entry name" value="Znf_CCHC"/>
</dbReference>
<keyword evidence="1" id="KW-0863">Zinc-finger</keyword>
<dbReference type="Proteomes" id="UP000257109">
    <property type="component" value="Unassembled WGS sequence"/>
</dbReference>
<reference evidence="4" key="1">
    <citation type="submission" date="2018-05" db="EMBL/GenBank/DDBJ databases">
        <title>Draft genome of Mucuna pruriens seed.</title>
        <authorList>
            <person name="Nnadi N.E."/>
            <person name="Vos R."/>
            <person name="Hasami M.H."/>
            <person name="Devisetty U.K."/>
            <person name="Aguiy J.C."/>
        </authorList>
    </citation>
    <scope>NUCLEOTIDE SEQUENCE [LARGE SCALE GENOMIC DNA]</scope>
    <source>
        <strain evidence="4">JCA_2017</strain>
    </source>
</reference>
<dbReference type="Gene3D" id="4.10.60.10">
    <property type="entry name" value="Zinc finger, CCHC-type"/>
    <property type="match status" value="1"/>
</dbReference>
<dbReference type="PANTHER" id="PTHR35046:SF9">
    <property type="entry name" value="RNA-DIRECTED DNA POLYMERASE"/>
    <property type="match status" value="1"/>
</dbReference>
<organism evidence="4 5">
    <name type="scientific">Mucuna pruriens</name>
    <name type="common">Velvet bean</name>
    <name type="synonym">Dolichos pruriens</name>
    <dbReference type="NCBI Taxonomy" id="157652"/>
    <lineage>
        <taxon>Eukaryota</taxon>
        <taxon>Viridiplantae</taxon>
        <taxon>Streptophyta</taxon>
        <taxon>Embryophyta</taxon>
        <taxon>Tracheophyta</taxon>
        <taxon>Spermatophyta</taxon>
        <taxon>Magnoliopsida</taxon>
        <taxon>eudicotyledons</taxon>
        <taxon>Gunneridae</taxon>
        <taxon>Pentapetalae</taxon>
        <taxon>rosids</taxon>
        <taxon>fabids</taxon>
        <taxon>Fabales</taxon>
        <taxon>Fabaceae</taxon>
        <taxon>Papilionoideae</taxon>
        <taxon>50 kb inversion clade</taxon>
        <taxon>NPAAA clade</taxon>
        <taxon>indigoferoid/millettioid clade</taxon>
        <taxon>Phaseoleae</taxon>
        <taxon>Mucuna</taxon>
    </lineage>
</organism>
<dbReference type="PROSITE" id="PS50158">
    <property type="entry name" value="ZF_CCHC"/>
    <property type="match status" value="1"/>
</dbReference>
<feature type="region of interest" description="Disordered" evidence="2">
    <location>
        <begin position="216"/>
        <end position="248"/>
    </location>
</feature>
<dbReference type="Pfam" id="PF00098">
    <property type="entry name" value="zf-CCHC"/>
    <property type="match status" value="1"/>
</dbReference>
<feature type="compositionally biased region" description="Basic and acidic residues" evidence="2">
    <location>
        <begin position="236"/>
        <end position="248"/>
    </location>
</feature>
<proteinExistence type="predicted"/>
<comment type="caution">
    <text evidence="4">The sequence shown here is derived from an EMBL/GenBank/DDBJ whole genome shotgun (WGS) entry which is preliminary data.</text>
</comment>
<keyword evidence="1" id="KW-0862">Zinc</keyword>
<keyword evidence="5" id="KW-1185">Reference proteome</keyword>
<dbReference type="Gene3D" id="2.40.70.10">
    <property type="entry name" value="Acid Proteases"/>
    <property type="match status" value="1"/>
</dbReference>
<dbReference type="OrthoDB" id="1747743at2759"/>
<evidence type="ECO:0000313" key="5">
    <source>
        <dbReference type="Proteomes" id="UP000257109"/>
    </source>
</evidence>
<dbReference type="InterPro" id="IPR036875">
    <property type="entry name" value="Znf_CCHC_sf"/>
</dbReference>
<dbReference type="AlphaFoldDB" id="A0A371HPH0"/>
<dbReference type="SUPFAM" id="SSF57756">
    <property type="entry name" value="Retrovirus zinc finger-like domains"/>
    <property type="match status" value="1"/>
</dbReference>
<dbReference type="InterPro" id="IPR021109">
    <property type="entry name" value="Peptidase_aspartic_dom_sf"/>
</dbReference>
<evidence type="ECO:0000313" key="4">
    <source>
        <dbReference type="EMBL" id="RDY04701.1"/>
    </source>
</evidence>
<dbReference type="Gene3D" id="3.10.10.10">
    <property type="entry name" value="HIV Type 1 Reverse Transcriptase, subunit A, domain 1"/>
    <property type="match status" value="1"/>
</dbReference>
<dbReference type="GO" id="GO:0003676">
    <property type="term" value="F:nucleic acid binding"/>
    <property type="evidence" value="ECO:0007669"/>
    <property type="project" value="InterPro"/>
</dbReference>
<name>A0A371HPH0_MUCPR</name>
<dbReference type="CDD" id="cd00303">
    <property type="entry name" value="retropepsin_like"/>
    <property type="match status" value="1"/>
</dbReference>
<protein>
    <recommendedName>
        <fullName evidence="3">CCHC-type domain-containing protein</fullName>
    </recommendedName>
</protein>
<dbReference type="GO" id="GO:0008270">
    <property type="term" value="F:zinc ion binding"/>
    <property type="evidence" value="ECO:0007669"/>
    <property type="project" value="UniProtKB-KW"/>
</dbReference>
<dbReference type="EMBL" id="QJKJ01002033">
    <property type="protein sequence ID" value="RDY04701.1"/>
    <property type="molecule type" value="Genomic_DNA"/>
</dbReference>
<feature type="non-terminal residue" evidence="4">
    <location>
        <position position="1"/>
    </location>
</feature>
<evidence type="ECO:0000256" key="1">
    <source>
        <dbReference type="PROSITE-ProRule" id="PRU00047"/>
    </source>
</evidence>
<evidence type="ECO:0000256" key="2">
    <source>
        <dbReference type="SAM" id="MobiDB-lite"/>
    </source>
</evidence>
<sequence>MTSTPTPIASRTSNIKCFKCLGKGHIASQCPNRRVMIVKDDGEIESESSLGELSSSREVESLSDGSHYKGDLLVVRRLMNSHVSYLDNLCSMIIDGGSCMNVASKRLVKKLALPTFMHQSPYKLQWLSEKGELLVEKQVKVTFTLGWYEYKVTCNMVSMEATHLLLGRPWVRLTFTLGGYEDKVTFNVVSIEVTHLLLRGLDNMIRGEEKVECKTKSKLKKKERERKAKKRKERRKEKVGEKRKSVREKSMQDLLEEFQDVFQKDVPHGLPPLRGVEYHIDLTLGATLPNRAAYRTNPEEAKEIQKQVGKLIEKGRV</sequence>
<gene>
    <name evidence="4" type="ORF">CR513_11571</name>
</gene>
<feature type="domain" description="CCHC-type" evidence="3">
    <location>
        <begin position="16"/>
        <end position="32"/>
    </location>
</feature>
<keyword evidence="1" id="KW-0479">Metal-binding</keyword>
<evidence type="ECO:0000259" key="3">
    <source>
        <dbReference type="PROSITE" id="PS50158"/>
    </source>
</evidence>
<accession>A0A371HPH0</accession>